<dbReference type="InterPro" id="IPR019897">
    <property type="entry name" value="RidA_CS"/>
</dbReference>
<evidence type="ECO:0000313" key="2">
    <source>
        <dbReference type="EMBL" id="VGO23318.1"/>
    </source>
</evidence>
<dbReference type="InterPro" id="IPR006175">
    <property type="entry name" value="YjgF/YER057c/UK114"/>
</dbReference>
<name>A0A6C2USS5_9BACT</name>
<dbReference type="PROSITE" id="PS01094">
    <property type="entry name" value="UPF0076"/>
    <property type="match status" value="1"/>
</dbReference>
<dbReference type="Gene3D" id="3.30.1330.40">
    <property type="entry name" value="RutC-like"/>
    <property type="match status" value="1"/>
</dbReference>
<proteinExistence type="inferred from homology"/>
<protein>
    <submittedName>
        <fullName evidence="2">2-iminobutanoate/2-iminopropanoate deaminase</fullName>
    </submittedName>
</protein>
<dbReference type="PANTHER" id="PTHR11803:SF39">
    <property type="entry name" value="2-IMINOBUTANOATE_2-IMINOPROPANOATE DEAMINASE"/>
    <property type="match status" value="1"/>
</dbReference>
<dbReference type="AlphaFoldDB" id="A0A6C2USS5"/>
<dbReference type="NCBIfam" id="TIGR00004">
    <property type="entry name" value="Rid family detoxifying hydrolase"/>
    <property type="match status" value="1"/>
</dbReference>
<evidence type="ECO:0000256" key="1">
    <source>
        <dbReference type="ARBA" id="ARBA00010552"/>
    </source>
</evidence>
<dbReference type="RefSeq" id="WP_136065547.1">
    <property type="nucleotide sequence ID" value="NZ_CAAHFH010000003.1"/>
</dbReference>
<reference evidence="2 3" key="1">
    <citation type="submission" date="2019-04" db="EMBL/GenBank/DDBJ databases">
        <authorList>
            <person name="Van Vliet M D."/>
        </authorList>
    </citation>
    <scope>NUCLEOTIDE SEQUENCE [LARGE SCALE GENOMIC DNA]</scope>
    <source>
        <strain evidence="2 3">F21</strain>
    </source>
</reference>
<dbReference type="Pfam" id="PF01042">
    <property type="entry name" value="Ribonuc_L-PSP"/>
    <property type="match status" value="1"/>
</dbReference>
<gene>
    <name evidence="2" type="primary">yabJ</name>
    <name evidence="2" type="ORF">SCARR_05425</name>
</gene>
<keyword evidence="3" id="KW-1185">Reference proteome</keyword>
<dbReference type="PANTHER" id="PTHR11803">
    <property type="entry name" value="2-IMINOBUTANOATE/2-IMINOPROPANOATE DEAMINASE RIDA"/>
    <property type="match status" value="1"/>
</dbReference>
<dbReference type="EMBL" id="CAAHFH010000003">
    <property type="protein sequence ID" value="VGO23318.1"/>
    <property type="molecule type" value="Genomic_DNA"/>
</dbReference>
<dbReference type="Proteomes" id="UP000346198">
    <property type="component" value="Unassembled WGS sequence"/>
</dbReference>
<dbReference type="SUPFAM" id="SSF55298">
    <property type="entry name" value="YjgF-like"/>
    <property type="match status" value="1"/>
</dbReference>
<sequence>MKHIINTENAPAPIGPYNQAVKSGHLLYTSGQIPIDPATGLLVSGGIREQAIQVLENLKVVLEEAGSTLEDVIKTTVFLADMTDFPELNTIYAEYFSEANAPARSTVQVAALPKGALVEIELVAKV</sequence>
<dbReference type="GO" id="GO:0005829">
    <property type="term" value="C:cytosol"/>
    <property type="evidence" value="ECO:0007669"/>
    <property type="project" value="TreeGrafter"/>
</dbReference>
<dbReference type="InterPro" id="IPR035959">
    <property type="entry name" value="RutC-like_sf"/>
</dbReference>
<dbReference type="CDD" id="cd00448">
    <property type="entry name" value="YjgF_YER057c_UK114_family"/>
    <property type="match status" value="1"/>
</dbReference>
<comment type="similarity">
    <text evidence="1">Belongs to the RutC family.</text>
</comment>
<accession>A0A6C2USS5</accession>
<dbReference type="InterPro" id="IPR006056">
    <property type="entry name" value="RidA"/>
</dbReference>
<dbReference type="GO" id="GO:0019239">
    <property type="term" value="F:deaminase activity"/>
    <property type="evidence" value="ECO:0007669"/>
    <property type="project" value="TreeGrafter"/>
</dbReference>
<evidence type="ECO:0000313" key="3">
    <source>
        <dbReference type="Proteomes" id="UP000346198"/>
    </source>
</evidence>
<dbReference type="FunFam" id="3.30.1330.40:FF:000001">
    <property type="entry name" value="L-PSP family endoribonuclease"/>
    <property type="match status" value="1"/>
</dbReference>
<organism evidence="2 3">
    <name type="scientific">Pontiella sulfatireligans</name>
    <dbReference type="NCBI Taxonomy" id="2750658"/>
    <lineage>
        <taxon>Bacteria</taxon>
        <taxon>Pseudomonadati</taxon>
        <taxon>Kiritimatiellota</taxon>
        <taxon>Kiritimatiellia</taxon>
        <taxon>Kiritimatiellales</taxon>
        <taxon>Pontiellaceae</taxon>
        <taxon>Pontiella</taxon>
    </lineage>
</organism>